<dbReference type="InterPro" id="IPR000719">
    <property type="entry name" value="Prot_kinase_dom"/>
</dbReference>
<dbReference type="AlphaFoldDB" id="A0A6B2LDP1"/>
<protein>
    <recommendedName>
        <fullName evidence="6">Protein kinase domain-containing protein</fullName>
    </recommendedName>
</protein>
<keyword evidence="3" id="KW-0547">Nucleotide-binding</keyword>
<organism evidence="7">
    <name type="scientific">Arcella intermedia</name>
    <dbReference type="NCBI Taxonomy" id="1963864"/>
    <lineage>
        <taxon>Eukaryota</taxon>
        <taxon>Amoebozoa</taxon>
        <taxon>Tubulinea</taxon>
        <taxon>Elardia</taxon>
        <taxon>Arcellinida</taxon>
        <taxon>Sphaerothecina</taxon>
        <taxon>Arcellidae</taxon>
        <taxon>Arcella</taxon>
    </lineage>
</organism>
<dbReference type="SUPFAM" id="SSF56112">
    <property type="entry name" value="Protein kinase-like (PK-like)"/>
    <property type="match status" value="1"/>
</dbReference>
<keyword evidence="4" id="KW-0418">Kinase</keyword>
<keyword evidence="5" id="KW-0067">ATP-binding</keyword>
<dbReference type="InterPro" id="IPR050205">
    <property type="entry name" value="CDPK_Ser/Thr_kinases"/>
</dbReference>
<dbReference type="Gene3D" id="3.30.200.20">
    <property type="entry name" value="Phosphorylase Kinase, domain 1"/>
    <property type="match status" value="1"/>
</dbReference>
<keyword evidence="1" id="KW-0723">Serine/threonine-protein kinase</keyword>
<evidence type="ECO:0000256" key="1">
    <source>
        <dbReference type="ARBA" id="ARBA00022527"/>
    </source>
</evidence>
<dbReference type="EMBL" id="GIBP01006155">
    <property type="protein sequence ID" value="NDV35124.1"/>
    <property type="molecule type" value="Transcribed_RNA"/>
</dbReference>
<evidence type="ECO:0000259" key="6">
    <source>
        <dbReference type="PROSITE" id="PS50011"/>
    </source>
</evidence>
<feature type="domain" description="Protein kinase" evidence="6">
    <location>
        <begin position="1"/>
        <end position="237"/>
    </location>
</feature>
<evidence type="ECO:0000313" key="7">
    <source>
        <dbReference type="EMBL" id="NDV35124.1"/>
    </source>
</evidence>
<accession>A0A6B2LDP1</accession>
<dbReference type="PANTHER" id="PTHR24349">
    <property type="entry name" value="SERINE/THREONINE-PROTEIN KINASE"/>
    <property type="match status" value="1"/>
</dbReference>
<keyword evidence="2" id="KW-0808">Transferase</keyword>
<dbReference type="GO" id="GO:0005524">
    <property type="term" value="F:ATP binding"/>
    <property type="evidence" value="ECO:0007669"/>
    <property type="project" value="UniProtKB-KW"/>
</dbReference>
<dbReference type="GO" id="GO:0004674">
    <property type="term" value="F:protein serine/threonine kinase activity"/>
    <property type="evidence" value="ECO:0007669"/>
    <property type="project" value="UniProtKB-KW"/>
</dbReference>
<dbReference type="Pfam" id="PF00069">
    <property type="entry name" value="Pkinase"/>
    <property type="match status" value="1"/>
</dbReference>
<dbReference type="Gene3D" id="1.10.510.10">
    <property type="entry name" value="Transferase(Phosphotransferase) domain 1"/>
    <property type="match status" value="1"/>
</dbReference>
<sequence length="263" mass="29372">MGNVVYQGLKIVDNSPVAIKVIKKSKVNKDDLTRELDIWSYASKKSAQVVKLLNTYEDGETVYLVMELMKGGKLFNRIVNVPDYNEKYASSLIKQILTILKELHQGPIMHQSIQPEYILFESNESDVIKLCHFGLAEIATDDSAFIGLPGSTPYIAPEARNEAGHHKPVDVYAAGVIAYIMLCGHPFDLANENLKLEFVGPEWDVISENAKDIISKLVAYNPEDRLTAAEALKHPWFSDESNQGTVNFSGTIIALKKFLQETQ</sequence>
<name>A0A6B2LDP1_9EUKA</name>
<reference evidence="7" key="1">
    <citation type="journal article" date="2020" name="J. Eukaryot. Microbiol.">
        <title>De novo Sequencing, Assembly and Annotation of the Transcriptome for the Free-Living Testate Amoeba Arcella intermedia.</title>
        <authorList>
            <person name="Ribeiro G.M."/>
            <person name="Porfirio-Sousa A.L."/>
            <person name="Maurer-Alcala X.X."/>
            <person name="Katz L.A."/>
            <person name="Lahr D.J.G."/>
        </authorList>
    </citation>
    <scope>NUCLEOTIDE SEQUENCE</scope>
</reference>
<evidence type="ECO:0000256" key="5">
    <source>
        <dbReference type="ARBA" id="ARBA00022840"/>
    </source>
</evidence>
<evidence type="ECO:0000256" key="4">
    <source>
        <dbReference type="ARBA" id="ARBA00022777"/>
    </source>
</evidence>
<proteinExistence type="predicted"/>
<dbReference type="PROSITE" id="PS50011">
    <property type="entry name" value="PROTEIN_KINASE_DOM"/>
    <property type="match status" value="1"/>
</dbReference>
<dbReference type="InterPro" id="IPR011009">
    <property type="entry name" value="Kinase-like_dom_sf"/>
</dbReference>
<evidence type="ECO:0000256" key="2">
    <source>
        <dbReference type="ARBA" id="ARBA00022679"/>
    </source>
</evidence>
<evidence type="ECO:0000256" key="3">
    <source>
        <dbReference type="ARBA" id="ARBA00022741"/>
    </source>
</evidence>